<organism evidence="3 4">
    <name type="scientific">Cladonia borealis</name>
    <dbReference type="NCBI Taxonomy" id="184061"/>
    <lineage>
        <taxon>Eukaryota</taxon>
        <taxon>Fungi</taxon>
        <taxon>Dikarya</taxon>
        <taxon>Ascomycota</taxon>
        <taxon>Pezizomycotina</taxon>
        <taxon>Lecanoromycetes</taxon>
        <taxon>OSLEUM clade</taxon>
        <taxon>Lecanoromycetidae</taxon>
        <taxon>Lecanorales</taxon>
        <taxon>Lecanorineae</taxon>
        <taxon>Cladoniaceae</taxon>
        <taxon>Cladonia</taxon>
    </lineage>
</organism>
<reference evidence="3" key="1">
    <citation type="submission" date="2023-03" db="EMBL/GenBank/DDBJ databases">
        <title>Complete genome of Cladonia borealis.</title>
        <authorList>
            <person name="Park H."/>
        </authorList>
    </citation>
    <scope>NUCLEOTIDE SEQUENCE</scope>
    <source>
        <strain evidence="3">ANT050790</strain>
    </source>
</reference>
<feature type="region of interest" description="Disordered" evidence="1">
    <location>
        <begin position="885"/>
        <end position="919"/>
    </location>
</feature>
<sequence length="942" mass="96051">MYDFPDSASFLIWLLCLPLGESNLLSSPLSDTTITVASQVFIVNPTNVVLNSTTIAPGSSAVTIGGEAVSADVNHDLFIGNSEIITGESVLSTPINTVSFSNLTTRRSGPTTSAASAIPIVSANSSAASLGTSSRMHVAGTTGLVTASNVGFPSGSQSTISSQRISSNELPTIVSNPSSSTTVGVGLVSGHSTPPTSVGTTLYTIDGVTFTGNSQSLAVASTTLTPGGSPLTLSSHTFSIPISATGNIINIDGDLTILPLPTTSGASNTPSATTSSTSQGVGLGPGFGPVGSITLSDASTTATYDAVLISQYSDLQTPTVIVTSFPEYNSNGSITSVQGSVIIGKGGTALIHPPSIPTLGGKIAPPGFGGPIRPPSGVGGCPSFFGISFCPPGFSIDPPGSPDLPPAELPDGPDPDNPDNSENNEDNNNSESQNSQSKQSQTRQSISASSTQPPSISASTSQPSTSSTTSSTASSSVTSTCSACDSCVTYDYSPTATPNPVDDDTMDMRKRELAGRFIANKRGIPLYSSATIKVASAQCAVSKYTNKPPYPGPGAVANNAPPAVPDPTLEAFYQTATYWAVPTNPPKCGAPGWQFMDSEGIGAYSPPWKLGGTGKSVNIDHVYEVSLLDEFFTAQVSAGFTCGDISKLFDVSDPASAGTRLNTIFAQLPSVTNPDFLGMDSALNRLKGALWNPDLTGVSLSLANSNAAIQSLSNLAVVMDMANNEAISKLFSNTNARIFQAFQGIDLLISSPQGCSGSVDDQGSQPASNTWASAYSVWITGKVSSQNDMITKTASSISAAIATDAAQVKVNQAGQVKNWSKFVDNFNAAYNVDALTFPQPDSWPQNAINIAKRQAATTACTGAHSVNPSASVTASSTGLLSQSIRTSLASSTDRSPSTIPPSTVTTPPGPGSSAPSPTITSAAISTAISSPVTSASFSCTTL</sequence>
<evidence type="ECO:0000256" key="2">
    <source>
        <dbReference type="SAM" id="SignalP"/>
    </source>
</evidence>
<proteinExistence type="predicted"/>
<dbReference type="AlphaFoldDB" id="A0AA39V795"/>
<feature type="compositionally biased region" description="Low complexity" evidence="1">
    <location>
        <begin position="895"/>
        <end position="919"/>
    </location>
</feature>
<keyword evidence="4" id="KW-1185">Reference proteome</keyword>
<feature type="signal peptide" evidence="2">
    <location>
        <begin position="1"/>
        <end position="22"/>
    </location>
</feature>
<evidence type="ECO:0000313" key="4">
    <source>
        <dbReference type="Proteomes" id="UP001166286"/>
    </source>
</evidence>
<feature type="compositionally biased region" description="Low complexity" evidence="1">
    <location>
        <begin position="426"/>
        <end position="479"/>
    </location>
</feature>
<feature type="compositionally biased region" description="Pro residues" evidence="1">
    <location>
        <begin position="399"/>
        <end position="408"/>
    </location>
</feature>
<dbReference type="EMBL" id="JAFEKC020000003">
    <property type="protein sequence ID" value="KAK0515879.1"/>
    <property type="molecule type" value="Genomic_DNA"/>
</dbReference>
<gene>
    <name evidence="3" type="ORF">JMJ35_001913</name>
</gene>
<evidence type="ECO:0000313" key="3">
    <source>
        <dbReference type="EMBL" id="KAK0515879.1"/>
    </source>
</evidence>
<evidence type="ECO:0000256" key="1">
    <source>
        <dbReference type="SAM" id="MobiDB-lite"/>
    </source>
</evidence>
<feature type="compositionally biased region" description="Polar residues" evidence="1">
    <location>
        <begin position="885"/>
        <end position="894"/>
    </location>
</feature>
<comment type="caution">
    <text evidence="3">The sequence shown here is derived from an EMBL/GenBank/DDBJ whole genome shotgun (WGS) entry which is preliminary data.</text>
</comment>
<protein>
    <submittedName>
        <fullName evidence="3">Uncharacterized protein</fullName>
    </submittedName>
</protein>
<accession>A0AA39V795</accession>
<name>A0AA39V795_9LECA</name>
<feature type="compositionally biased region" description="Acidic residues" evidence="1">
    <location>
        <begin position="411"/>
        <end position="425"/>
    </location>
</feature>
<dbReference type="Proteomes" id="UP001166286">
    <property type="component" value="Unassembled WGS sequence"/>
</dbReference>
<feature type="region of interest" description="Disordered" evidence="1">
    <location>
        <begin position="395"/>
        <end position="479"/>
    </location>
</feature>
<feature type="chain" id="PRO_5041395216" evidence="2">
    <location>
        <begin position="23"/>
        <end position="942"/>
    </location>
</feature>
<keyword evidence="2" id="KW-0732">Signal</keyword>